<dbReference type="EMBL" id="JASCZI010103498">
    <property type="protein sequence ID" value="MED6154732.1"/>
    <property type="molecule type" value="Genomic_DNA"/>
</dbReference>
<evidence type="ECO:0000256" key="1">
    <source>
        <dbReference type="SAM" id="MobiDB-lite"/>
    </source>
</evidence>
<feature type="non-terminal residue" evidence="2">
    <location>
        <position position="52"/>
    </location>
</feature>
<name>A0ABU6U0R3_9FABA</name>
<accession>A0ABU6U0R3</accession>
<proteinExistence type="predicted"/>
<feature type="region of interest" description="Disordered" evidence="1">
    <location>
        <begin position="1"/>
        <end position="25"/>
    </location>
</feature>
<comment type="caution">
    <text evidence="2">The sequence shown here is derived from an EMBL/GenBank/DDBJ whole genome shotgun (WGS) entry which is preliminary data.</text>
</comment>
<evidence type="ECO:0000313" key="2">
    <source>
        <dbReference type="EMBL" id="MED6154732.1"/>
    </source>
</evidence>
<evidence type="ECO:0000313" key="3">
    <source>
        <dbReference type="Proteomes" id="UP001341840"/>
    </source>
</evidence>
<organism evidence="2 3">
    <name type="scientific">Stylosanthes scabra</name>
    <dbReference type="NCBI Taxonomy" id="79078"/>
    <lineage>
        <taxon>Eukaryota</taxon>
        <taxon>Viridiplantae</taxon>
        <taxon>Streptophyta</taxon>
        <taxon>Embryophyta</taxon>
        <taxon>Tracheophyta</taxon>
        <taxon>Spermatophyta</taxon>
        <taxon>Magnoliopsida</taxon>
        <taxon>eudicotyledons</taxon>
        <taxon>Gunneridae</taxon>
        <taxon>Pentapetalae</taxon>
        <taxon>rosids</taxon>
        <taxon>fabids</taxon>
        <taxon>Fabales</taxon>
        <taxon>Fabaceae</taxon>
        <taxon>Papilionoideae</taxon>
        <taxon>50 kb inversion clade</taxon>
        <taxon>dalbergioids sensu lato</taxon>
        <taxon>Dalbergieae</taxon>
        <taxon>Pterocarpus clade</taxon>
        <taxon>Stylosanthes</taxon>
    </lineage>
</organism>
<gene>
    <name evidence="2" type="ORF">PIB30_115551</name>
</gene>
<feature type="compositionally biased region" description="Basic and acidic residues" evidence="1">
    <location>
        <begin position="1"/>
        <end position="11"/>
    </location>
</feature>
<reference evidence="2 3" key="1">
    <citation type="journal article" date="2023" name="Plants (Basel)">
        <title>Bridging the Gap: Combining Genomics and Transcriptomics Approaches to Understand Stylosanthes scabra, an Orphan Legume from the Brazilian Caatinga.</title>
        <authorList>
            <person name="Ferreira-Neto J.R.C."/>
            <person name="da Silva M.D."/>
            <person name="Binneck E."/>
            <person name="de Melo N.F."/>
            <person name="da Silva R.H."/>
            <person name="de Melo A.L.T.M."/>
            <person name="Pandolfi V."/>
            <person name="Bustamante F.O."/>
            <person name="Brasileiro-Vidal A.C."/>
            <person name="Benko-Iseppon A.M."/>
        </authorList>
    </citation>
    <scope>NUCLEOTIDE SEQUENCE [LARGE SCALE GENOMIC DNA]</scope>
    <source>
        <tissue evidence="2">Leaves</tissue>
    </source>
</reference>
<keyword evidence="3" id="KW-1185">Reference proteome</keyword>
<protein>
    <submittedName>
        <fullName evidence="2">Uncharacterized protein</fullName>
    </submittedName>
</protein>
<sequence length="52" mass="5609">MARDCPNKRDGAASSKPQTNFPRIQQQGKVFAMEAKDVTASDSLIQGVSSIK</sequence>
<dbReference type="Proteomes" id="UP001341840">
    <property type="component" value="Unassembled WGS sequence"/>
</dbReference>
<feature type="compositionally biased region" description="Polar residues" evidence="1">
    <location>
        <begin position="15"/>
        <end position="25"/>
    </location>
</feature>